<evidence type="ECO:0000313" key="1">
    <source>
        <dbReference type="EMBL" id="RYJ10547.1"/>
    </source>
</evidence>
<protein>
    <submittedName>
        <fullName evidence="1">Uncharacterized protein</fullName>
    </submittedName>
</protein>
<reference evidence="1 2" key="1">
    <citation type="submission" date="2018-12" db="EMBL/GenBank/DDBJ databases">
        <title>Draft genome sequence of Haloarcula hispinica strain 18.1, an halophilic archaeon isolated from Chott El Jerid of Southern Tunisia.</title>
        <authorList>
            <person name="Najjari A."/>
            <person name="Ben Dhia O."/>
            <person name="Ferjani R."/>
            <person name="Mahjoubi M."/>
            <person name="Sghaier H."/>
            <person name="Elshahed M."/>
            <person name="Ouzari H.I."/>
            <person name="Cherid A."/>
            <person name="Youssef N."/>
        </authorList>
    </citation>
    <scope>NUCLEOTIDE SEQUENCE [LARGE SCALE GENOMIC DNA]</scope>
    <source>
        <strain evidence="1 2">18.1</strain>
    </source>
</reference>
<proteinExistence type="predicted"/>
<sequence>MLPLTDRQVAEVLLAALAVAVGLSCEVYDRIAGQTAGDDEADVHRVNADVIVVEEPEETEGSA</sequence>
<dbReference type="PROSITE" id="PS51257">
    <property type="entry name" value="PROKAR_LIPOPROTEIN"/>
    <property type="match status" value="1"/>
</dbReference>
<name>A0A482TBZ5_HALHI</name>
<dbReference type="RefSeq" id="WP_129755688.1">
    <property type="nucleotide sequence ID" value="NZ_JAFKAA010000002.1"/>
</dbReference>
<dbReference type="EMBL" id="RZIG01000002">
    <property type="protein sequence ID" value="RYJ10547.1"/>
    <property type="molecule type" value="Genomic_DNA"/>
</dbReference>
<gene>
    <name evidence="1" type="ORF">ELS20_11450</name>
</gene>
<accession>A0A482TBZ5</accession>
<evidence type="ECO:0000313" key="2">
    <source>
        <dbReference type="Proteomes" id="UP000293535"/>
    </source>
</evidence>
<dbReference type="Proteomes" id="UP000293535">
    <property type="component" value="Unassembled WGS sequence"/>
</dbReference>
<comment type="caution">
    <text evidence="1">The sequence shown here is derived from an EMBL/GenBank/DDBJ whole genome shotgun (WGS) entry which is preliminary data.</text>
</comment>
<dbReference type="AlphaFoldDB" id="A0A482TBZ5"/>
<organism evidence="1 2">
    <name type="scientific">Haloarcula hispanica</name>
    <dbReference type="NCBI Taxonomy" id="51589"/>
    <lineage>
        <taxon>Archaea</taxon>
        <taxon>Methanobacteriati</taxon>
        <taxon>Methanobacteriota</taxon>
        <taxon>Stenosarchaea group</taxon>
        <taxon>Halobacteria</taxon>
        <taxon>Halobacteriales</taxon>
        <taxon>Haloarculaceae</taxon>
        <taxon>Haloarcula</taxon>
    </lineage>
</organism>